<accession>A0A1I7UU90</accession>
<evidence type="ECO:0000256" key="1">
    <source>
        <dbReference type="SAM" id="MobiDB-lite"/>
    </source>
</evidence>
<dbReference type="STRING" id="1561998.A0A1I7UU90"/>
<feature type="region of interest" description="Disordered" evidence="1">
    <location>
        <begin position="48"/>
        <end position="81"/>
    </location>
</feature>
<dbReference type="AlphaFoldDB" id="A0A1I7UU90"/>
<dbReference type="WBParaSite" id="Csp11.Scaffold630.g19402.t1">
    <property type="protein sequence ID" value="Csp11.Scaffold630.g19402.t1"/>
    <property type="gene ID" value="Csp11.Scaffold630.g19402"/>
</dbReference>
<evidence type="ECO:0000313" key="3">
    <source>
        <dbReference type="WBParaSite" id="Csp11.Scaffold630.g19402.t1"/>
    </source>
</evidence>
<sequence>MTKHRGATDAFNEIALKVDEALIQADAHLRDLRRNAIDEKTASLAERTVVPSPIGSERSCSPNPSRVAASSTSSDRTSFKTKSKAFLSLDKKKGVVITTFKSMRQFTDAEMTEIQKMFVG</sequence>
<dbReference type="Proteomes" id="UP000095282">
    <property type="component" value="Unplaced"/>
</dbReference>
<dbReference type="eggNOG" id="ENOG502TIS6">
    <property type="taxonomic scope" value="Eukaryota"/>
</dbReference>
<evidence type="ECO:0000313" key="2">
    <source>
        <dbReference type="Proteomes" id="UP000095282"/>
    </source>
</evidence>
<name>A0A1I7UU90_9PELO</name>
<reference evidence="3" key="1">
    <citation type="submission" date="2016-11" db="UniProtKB">
        <authorList>
            <consortium name="WormBaseParasite"/>
        </authorList>
    </citation>
    <scope>IDENTIFICATION</scope>
</reference>
<feature type="compositionally biased region" description="Polar residues" evidence="1">
    <location>
        <begin position="58"/>
        <end position="76"/>
    </location>
</feature>
<organism evidence="2 3">
    <name type="scientific">Caenorhabditis tropicalis</name>
    <dbReference type="NCBI Taxonomy" id="1561998"/>
    <lineage>
        <taxon>Eukaryota</taxon>
        <taxon>Metazoa</taxon>
        <taxon>Ecdysozoa</taxon>
        <taxon>Nematoda</taxon>
        <taxon>Chromadorea</taxon>
        <taxon>Rhabditida</taxon>
        <taxon>Rhabditina</taxon>
        <taxon>Rhabditomorpha</taxon>
        <taxon>Rhabditoidea</taxon>
        <taxon>Rhabditidae</taxon>
        <taxon>Peloderinae</taxon>
        <taxon>Caenorhabditis</taxon>
    </lineage>
</organism>
<protein>
    <submittedName>
        <fullName evidence="3">Uncharacterized protein</fullName>
    </submittedName>
</protein>
<proteinExistence type="predicted"/>
<keyword evidence="2" id="KW-1185">Reference proteome</keyword>